<keyword evidence="4" id="KW-0125">Carotenoid biosynthesis</keyword>
<comment type="pathway">
    <text evidence="2">Carotenoid biosynthesis.</text>
</comment>
<sequence>MSHLAYVGVLICIVMGSIWLEYVMRTRVLQRFRRLLIAMLPGLILFTAWDAYAIAQGHWFFDLDRIIGWQVIAGVPIDEVLFFVVVPFAAILTLEAVRAVRNWPVGDEGES</sequence>
<dbReference type="GO" id="GO:0016117">
    <property type="term" value="P:carotenoid biosynthetic process"/>
    <property type="evidence" value="ECO:0007669"/>
    <property type="project" value="UniProtKB-KW"/>
</dbReference>
<evidence type="ECO:0000259" key="9">
    <source>
        <dbReference type="Pfam" id="PF18916"/>
    </source>
</evidence>
<dbReference type="NCBIfam" id="TIGR03462">
    <property type="entry name" value="CarR_dom_SF"/>
    <property type="match status" value="1"/>
</dbReference>
<dbReference type="GO" id="GO:0016120">
    <property type="term" value="P:carotene biosynthetic process"/>
    <property type="evidence" value="ECO:0007669"/>
    <property type="project" value="UniProtKB-ARBA"/>
</dbReference>
<keyword evidence="7" id="KW-0413">Isomerase</keyword>
<evidence type="ECO:0000256" key="1">
    <source>
        <dbReference type="ARBA" id="ARBA00004141"/>
    </source>
</evidence>
<dbReference type="GO" id="GO:0045436">
    <property type="term" value="F:lycopene beta cyclase activity"/>
    <property type="evidence" value="ECO:0007669"/>
    <property type="project" value="UniProtKB-ARBA"/>
</dbReference>
<evidence type="ECO:0000256" key="6">
    <source>
        <dbReference type="ARBA" id="ARBA00023136"/>
    </source>
</evidence>
<reference evidence="10" key="1">
    <citation type="submission" date="2020-05" db="EMBL/GenBank/DDBJ databases">
        <authorList>
            <person name="Chiriac C."/>
            <person name="Salcher M."/>
            <person name="Ghai R."/>
            <person name="Kavagutti S V."/>
        </authorList>
    </citation>
    <scope>NUCLEOTIDE SEQUENCE</scope>
</reference>
<proteinExistence type="predicted"/>
<gene>
    <name evidence="10" type="ORF">UFOPK3495_00702</name>
</gene>
<comment type="subcellular location">
    <subcellularLocation>
        <location evidence="1">Membrane</location>
        <topology evidence="1">Multi-pass membrane protein</topology>
    </subcellularLocation>
</comment>
<evidence type="ECO:0000256" key="2">
    <source>
        <dbReference type="ARBA" id="ARBA00004829"/>
    </source>
</evidence>
<evidence type="ECO:0000256" key="8">
    <source>
        <dbReference type="SAM" id="Phobius"/>
    </source>
</evidence>
<name>A0A6J7FQM8_9ZZZZ</name>
<feature type="domain" description="Lycopene cyclase" evidence="9">
    <location>
        <begin position="10"/>
        <end position="95"/>
    </location>
</feature>
<evidence type="ECO:0000256" key="5">
    <source>
        <dbReference type="ARBA" id="ARBA00022989"/>
    </source>
</evidence>
<dbReference type="GO" id="GO:0016020">
    <property type="term" value="C:membrane"/>
    <property type="evidence" value="ECO:0007669"/>
    <property type="project" value="UniProtKB-SubCell"/>
</dbReference>
<feature type="transmembrane region" description="Helical" evidence="8">
    <location>
        <begin position="6"/>
        <end position="23"/>
    </location>
</feature>
<evidence type="ECO:0000256" key="3">
    <source>
        <dbReference type="ARBA" id="ARBA00022692"/>
    </source>
</evidence>
<keyword evidence="6 8" id="KW-0472">Membrane</keyword>
<dbReference type="AlphaFoldDB" id="A0A6J7FQM8"/>
<protein>
    <submittedName>
        <fullName evidence="10">Unannotated protein</fullName>
    </submittedName>
</protein>
<dbReference type="InterPro" id="IPR017825">
    <property type="entry name" value="Lycopene_cyclase_dom"/>
</dbReference>
<dbReference type="GO" id="GO:0016872">
    <property type="term" value="F:intramolecular lyase activity"/>
    <property type="evidence" value="ECO:0007669"/>
    <property type="project" value="InterPro"/>
</dbReference>
<evidence type="ECO:0000256" key="7">
    <source>
        <dbReference type="ARBA" id="ARBA00023235"/>
    </source>
</evidence>
<keyword evidence="5 8" id="KW-1133">Transmembrane helix</keyword>
<keyword evidence="3 8" id="KW-0812">Transmembrane</keyword>
<feature type="transmembrane region" description="Helical" evidence="8">
    <location>
        <begin position="67"/>
        <end position="94"/>
    </location>
</feature>
<accession>A0A6J7FQM8</accession>
<feature type="transmembrane region" description="Helical" evidence="8">
    <location>
        <begin position="35"/>
        <end position="55"/>
    </location>
</feature>
<dbReference type="EMBL" id="CAFBMC010000028">
    <property type="protein sequence ID" value="CAB4896074.1"/>
    <property type="molecule type" value="Genomic_DNA"/>
</dbReference>
<evidence type="ECO:0000256" key="4">
    <source>
        <dbReference type="ARBA" id="ARBA00022746"/>
    </source>
</evidence>
<evidence type="ECO:0000313" key="10">
    <source>
        <dbReference type="EMBL" id="CAB4896074.1"/>
    </source>
</evidence>
<organism evidence="10">
    <name type="scientific">freshwater metagenome</name>
    <dbReference type="NCBI Taxonomy" id="449393"/>
    <lineage>
        <taxon>unclassified sequences</taxon>
        <taxon>metagenomes</taxon>
        <taxon>ecological metagenomes</taxon>
    </lineage>
</organism>
<dbReference type="Pfam" id="PF18916">
    <property type="entry name" value="Lycopene_cyc"/>
    <property type="match status" value="1"/>
</dbReference>